<feature type="region of interest" description="Disordered" evidence="1">
    <location>
        <begin position="1"/>
        <end position="46"/>
    </location>
</feature>
<comment type="caution">
    <text evidence="2">The sequence shown here is derived from an EMBL/GenBank/DDBJ whole genome shotgun (WGS) entry which is preliminary data.</text>
</comment>
<sequence>MHQQRIQSGNRDEKAWGGIRKPKNTHKNNRRRTSQTEENNAVLRKKNVTMEKNFGSIFTKDQMKAIGMKSKRGIRWSKNTLKKAIQLCFSVSSTGYRLL</sequence>
<organism evidence="2 3">
    <name type="scientific">Goodea atripinnis</name>
    <dbReference type="NCBI Taxonomy" id="208336"/>
    <lineage>
        <taxon>Eukaryota</taxon>
        <taxon>Metazoa</taxon>
        <taxon>Chordata</taxon>
        <taxon>Craniata</taxon>
        <taxon>Vertebrata</taxon>
        <taxon>Euteleostomi</taxon>
        <taxon>Actinopterygii</taxon>
        <taxon>Neopterygii</taxon>
        <taxon>Teleostei</taxon>
        <taxon>Neoteleostei</taxon>
        <taxon>Acanthomorphata</taxon>
        <taxon>Ovalentaria</taxon>
        <taxon>Atherinomorphae</taxon>
        <taxon>Cyprinodontiformes</taxon>
        <taxon>Goodeidae</taxon>
        <taxon>Goodea</taxon>
    </lineage>
</organism>
<accession>A0ABV0NFW4</accession>
<dbReference type="EMBL" id="JAHRIO010037309">
    <property type="protein sequence ID" value="MEQ2170258.1"/>
    <property type="molecule type" value="Genomic_DNA"/>
</dbReference>
<protein>
    <recommendedName>
        <fullName evidence="4">Nuclease associated modular domain-containing protein</fullName>
    </recommendedName>
</protein>
<evidence type="ECO:0008006" key="4">
    <source>
        <dbReference type="Google" id="ProtNLM"/>
    </source>
</evidence>
<proteinExistence type="predicted"/>
<dbReference type="Proteomes" id="UP001476798">
    <property type="component" value="Unassembled WGS sequence"/>
</dbReference>
<evidence type="ECO:0000313" key="3">
    <source>
        <dbReference type="Proteomes" id="UP001476798"/>
    </source>
</evidence>
<evidence type="ECO:0000313" key="2">
    <source>
        <dbReference type="EMBL" id="MEQ2170258.1"/>
    </source>
</evidence>
<name>A0ABV0NFW4_9TELE</name>
<feature type="compositionally biased region" description="Basic residues" evidence="1">
    <location>
        <begin position="20"/>
        <end position="33"/>
    </location>
</feature>
<keyword evidence="3" id="KW-1185">Reference proteome</keyword>
<gene>
    <name evidence="2" type="ORF">GOODEAATRI_033717</name>
</gene>
<evidence type="ECO:0000256" key="1">
    <source>
        <dbReference type="SAM" id="MobiDB-lite"/>
    </source>
</evidence>
<reference evidence="2 3" key="1">
    <citation type="submission" date="2021-06" db="EMBL/GenBank/DDBJ databases">
        <authorList>
            <person name="Palmer J.M."/>
        </authorList>
    </citation>
    <scope>NUCLEOTIDE SEQUENCE [LARGE SCALE GENOMIC DNA]</scope>
    <source>
        <strain evidence="2 3">GA_2019</strain>
        <tissue evidence="2">Muscle</tissue>
    </source>
</reference>